<dbReference type="EMBL" id="CAXHTB010000025">
    <property type="protein sequence ID" value="CAL0334018.1"/>
    <property type="molecule type" value="Genomic_DNA"/>
</dbReference>
<sequence length="62" mass="7422">MHQRTKHIDVRYHYLRDLSNQGVLKLILCGTHEQVAYIMTKPMKLDHFVKFRRLLGVQPCED</sequence>
<reference evidence="1 2" key="1">
    <citation type="submission" date="2024-03" db="EMBL/GenBank/DDBJ databases">
        <authorList>
            <person name="Martinez-Hernandez J."/>
        </authorList>
    </citation>
    <scope>NUCLEOTIDE SEQUENCE [LARGE SCALE GENOMIC DNA]</scope>
</reference>
<evidence type="ECO:0008006" key="3">
    <source>
        <dbReference type="Google" id="ProtNLM"/>
    </source>
</evidence>
<dbReference type="AlphaFoldDB" id="A0AAV1YLS7"/>
<accession>A0AAV1YLS7</accession>
<dbReference type="Proteomes" id="UP001497480">
    <property type="component" value="Unassembled WGS sequence"/>
</dbReference>
<protein>
    <recommendedName>
        <fullName evidence="3">Retrovirus-related Pol polyprotein from transposon TNT 1-94</fullName>
    </recommendedName>
</protein>
<proteinExistence type="predicted"/>
<organism evidence="1 2">
    <name type="scientific">Lupinus luteus</name>
    <name type="common">European yellow lupine</name>
    <dbReference type="NCBI Taxonomy" id="3873"/>
    <lineage>
        <taxon>Eukaryota</taxon>
        <taxon>Viridiplantae</taxon>
        <taxon>Streptophyta</taxon>
        <taxon>Embryophyta</taxon>
        <taxon>Tracheophyta</taxon>
        <taxon>Spermatophyta</taxon>
        <taxon>Magnoliopsida</taxon>
        <taxon>eudicotyledons</taxon>
        <taxon>Gunneridae</taxon>
        <taxon>Pentapetalae</taxon>
        <taxon>rosids</taxon>
        <taxon>fabids</taxon>
        <taxon>Fabales</taxon>
        <taxon>Fabaceae</taxon>
        <taxon>Papilionoideae</taxon>
        <taxon>50 kb inversion clade</taxon>
        <taxon>genistoids sensu lato</taxon>
        <taxon>core genistoids</taxon>
        <taxon>Genisteae</taxon>
        <taxon>Lupinus</taxon>
    </lineage>
</organism>
<evidence type="ECO:0000313" key="2">
    <source>
        <dbReference type="Proteomes" id="UP001497480"/>
    </source>
</evidence>
<name>A0AAV1YLS7_LUPLU</name>
<gene>
    <name evidence="1" type="ORF">LLUT_LOCUS35078</name>
</gene>
<comment type="caution">
    <text evidence="1">The sequence shown here is derived from an EMBL/GenBank/DDBJ whole genome shotgun (WGS) entry which is preliminary data.</text>
</comment>
<keyword evidence="2" id="KW-1185">Reference proteome</keyword>
<evidence type="ECO:0000313" key="1">
    <source>
        <dbReference type="EMBL" id="CAL0334018.1"/>
    </source>
</evidence>